<dbReference type="GO" id="GO:0015074">
    <property type="term" value="P:DNA integration"/>
    <property type="evidence" value="ECO:0007669"/>
    <property type="project" value="InterPro"/>
</dbReference>
<keyword evidence="1" id="KW-0233">DNA recombination</keyword>
<protein>
    <submittedName>
        <fullName evidence="3">Phage integrase family protein</fullName>
    </submittedName>
</protein>
<feature type="domain" description="Tyr recombinase" evidence="2">
    <location>
        <begin position="1"/>
        <end position="62"/>
    </location>
</feature>
<dbReference type="InterPro" id="IPR013762">
    <property type="entry name" value="Integrase-like_cat_sf"/>
</dbReference>
<dbReference type="STRING" id="91360.SAMN05660330_01837"/>
<dbReference type="GO" id="GO:0006310">
    <property type="term" value="P:DNA recombination"/>
    <property type="evidence" value="ECO:0007669"/>
    <property type="project" value="UniProtKB-KW"/>
</dbReference>
<gene>
    <name evidence="3" type="ORF">SAMN05660330_01837</name>
</gene>
<organism evidence="3 4">
    <name type="scientific">Desulforhopalus singaporensis</name>
    <dbReference type="NCBI Taxonomy" id="91360"/>
    <lineage>
        <taxon>Bacteria</taxon>
        <taxon>Pseudomonadati</taxon>
        <taxon>Thermodesulfobacteriota</taxon>
        <taxon>Desulfobulbia</taxon>
        <taxon>Desulfobulbales</taxon>
        <taxon>Desulfocapsaceae</taxon>
        <taxon>Desulforhopalus</taxon>
    </lineage>
</organism>
<name>A0A1H0Q0S6_9BACT</name>
<dbReference type="OrthoDB" id="9798171at2"/>
<dbReference type="RefSeq" id="WP_092222029.1">
    <property type="nucleotide sequence ID" value="NZ_FNJI01000010.1"/>
</dbReference>
<dbReference type="PROSITE" id="PS51898">
    <property type="entry name" value="TYR_RECOMBINASE"/>
    <property type="match status" value="1"/>
</dbReference>
<dbReference type="SUPFAM" id="SSF56349">
    <property type="entry name" value="DNA breaking-rejoining enzymes"/>
    <property type="match status" value="1"/>
</dbReference>
<dbReference type="Gene3D" id="1.10.443.10">
    <property type="entry name" value="Intergrase catalytic core"/>
    <property type="match status" value="1"/>
</dbReference>
<proteinExistence type="predicted"/>
<evidence type="ECO:0000259" key="2">
    <source>
        <dbReference type="PROSITE" id="PS51898"/>
    </source>
</evidence>
<dbReference type="EMBL" id="FNJI01000010">
    <property type="protein sequence ID" value="SDP10670.1"/>
    <property type="molecule type" value="Genomic_DNA"/>
</dbReference>
<dbReference type="Proteomes" id="UP000199073">
    <property type="component" value="Unassembled WGS sequence"/>
</dbReference>
<dbReference type="InterPro" id="IPR011010">
    <property type="entry name" value="DNA_brk_join_enz"/>
</dbReference>
<sequence length="72" mass="8381">MRKAIGHKDKLYLHMMRHTFATRWIEAGMPLKDVSEFLGHLAVKTTEICTKITPDHLINSFNRYSSENMSCQ</sequence>
<keyword evidence="4" id="KW-1185">Reference proteome</keyword>
<reference evidence="3 4" key="1">
    <citation type="submission" date="2016-10" db="EMBL/GenBank/DDBJ databases">
        <authorList>
            <person name="de Groot N.N."/>
        </authorList>
    </citation>
    <scope>NUCLEOTIDE SEQUENCE [LARGE SCALE GENOMIC DNA]</scope>
    <source>
        <strain evidence="3 4">DSM 12130</strain>
    </source>
</reference>
<accession>A0A1H0Q0S6</accession>
<evidence type="ECO:0000313" key="4">
    <source>
        <dbReference type="Proteomes" id="UP000199073"/>
    </source>
</evidence>
<dbReference type="Pfam" id="PF00589">
    <property type="entry name" value="Phage_integrase"/>
    <property type="match status" value="1"/>
</dbReference>
<dbReference type="AlphaFoldDB" id="A0A1H0Q0S6"/>
<evidence type="ECO:0000256" key="1">
    <source>
        <dbReference type="ARBA" id="ARBA00023172"/>
    </source>
</evidence>
<evidence type="ECO:0000313" key="3">
    <source>
        <dbReference type="EMBL" id="SDP10670.1"/>
    </source>
</evidence>
<dbReference type="GO" id="GO:0003677">
    <property type="term" value="F:DNA binding"/>
    <property type="evidence" value="ECO:0007669"/>
    <property type="project" value="InterPro"/>
</dbReference>
<dbReference type="InterPro" id="IPR002104">
    <property type="entry name" value="Integrase_catalytic"/>
</dbReference>